<reference evidence="3" key="1">
    <citation type="journal article" date="2013" name="Nat. Genet.">
        <title>The draft genomes of soft-shell turtle and green sea turtle yield insights into the development and evolution of the turtle-specific body plan.</title>
        <authorList>
            <person name="Wang Z."/>
            <person name="Pascual-Anaya J."/>
            <person name="Zadissa A."/>
            <person name="Li W."/>
            <person name="Niimura Y."/>
            <person name="Huang Z."/>
            <person name="Li C."/>
            <person name="White S."/>
            <person name="Xiong Z."/>
            <person name="Fang D."/>
            <person name="Wang B."/>
            <person name="Ming Y."/>
            <person name="Chen Y."/>
            <person name="Zheng Y."/>
            <person name="Kuraku S."/>
            <person name="Pignatelli M."/>
            <person name="Herrero J."/>
            <person name="Beal K."/>
            <person name="Nozawa M."/>
            <person name="Li Q."/>
            <person name="Wang J."/>
            <person name="Zhang H."/>
            <person name="Yu L."/>
            <person name="Shigenobu S."/>
            <person name="Wang J."/>
            <person name="Liu J."/>
            <person name="Flicek P."/>
            <person name="Searle S."/>
            <person name="Wang J."/>
            <person name="Kuratani S."/>
            <person name="Yin Y."/>
            <person name="Aken B."/>
            <person name="Zhang G."/>
            <person name="Irie N."/>
        </authorList>
    </citation>
    <scope>NUCLEOTIDE SEQUENCE [LARGE SCALE GENOMIC DNA]</scope>
</reference>
<accession>M7AX75</accession>
<protein>
    <submittedName>
        <fullName evidence="2">Uncharacterized protein</fullName>
    </submittedName>
</protein>
<keyword evidence="3" id="KW-1185">Reference proteome</keyword>
<feature type="region of interest" description="Disordered" evidence="1">
    <location>
        <begin position="101"/>
        <end position="127"/>
    </location>
</feature>
<evidence type="ECO:0000256" key="1">
    <source>
        <dbReference type="SAM" id="MobiDB-lite"/>
    </source>
</evidence>
<proteinExistence type="predicted"/>
<organism evidence="2 3">
    <name type="scientific">Chelonia mydas</name>
    <name type="common">Green sea-turtle</name>
    <name type="synonym">Chelonia agassizi</name>
    <dbReference type="NCBI Taxonomy" id="8469"/>
    <lineage>
        <taxon>Eukaryota</taxon>
        <taxon>Metazoa</taxon>
        <taxon>Chordata</taxon>
        <taxon>Craniata</taxon>
        <taxon>Vertebrata</taxon>
        <taxon>Euteleostomi</taxon>
        <taxon>Archelosauria</taxon>
        <taxon>Testudinata</taxon>
        <taxon>Testudines</taxon>
        <taxon>Cryptodira</taxon>
        <taxon>Durocryptodira</taxon>
        <taxon>Americhelydia</taxon>
        <taxon>Chelonioidea</taxon>
        <taxon>Cheloniidae</taxon>
        <taxon>Chelonia</taxon>
    </lineage>
</organism>
<dbReference type="AlphaFoldDB" id="M7AX75"/>
<dbReference type="Proteomes" id="UP000031443">
    <property type="component" value="Unassembled WGS sequence"/>
</dbReference>
<dbReference type="EMBL" id="KB601989">
    <property type="protein sequence ID" value="EMP24368.1"/>
    <property type="molecule type" value="Genomic_DNA"/>
</dbReference>
<evidence type="ECO:0000313" key="3">
    <source>
        <dbReference type="Proteomes" id="UP000031443"/>
    </source>
</evidence>
<evidence type="ECO:0000313" key="2">
    <source>
        <dbReference type="EMBL" id="EMP24368.1"/>
    </source>
</evidence>
<name>M7AX75_CHEMY</name>
<gene>
    <name evidence="2" type="ORF">UY3_18606</name>
</gene>
<sequence>MKSEGAVEHLPQGAGGKPLLLCCARNLLVLQRAGRDTRWQPHLHCEVHCGYFGGSRAGCEWTEPGGGNFGRRCEGEEEAEDDSEVRDTCCQELFSTMEQASQSELSDLGEVQTEEEAPGSADRNSPWLQFTVPSLGPRHFPQPPLAWSGKPRRTAAIESCDQPNLRTRQPNLSTQTLQVSTKLTLPLNEITKCIHKHSSE</sequence>